<dbReference type="InterPro" id="IPR029489">
    <property type="entry name" value="OGT/SEC/SPY_C"/>
</dbReference>
<dbReference type="Proteomes" id="UP000182412">
    <property type="component" value="Unassembled WGS sequence"/>
</dbReference>
<dbReference type="EMBL" id="FNJQ01000012">
    <property type="protein sequence ID" value="SDP29130.1"/>
    <property type="molecule type" value="Genomic_DNA"/>
</dbReference>
<keyword evidence="5" id="KW-0802">TPR repeat</keyword>
<name>A0A1H0RI98_SELRU</name>
<dbReference type="PANTHER" id="PTHR44835">
    <property type="entry name" value="UDP-N-ACETYLGLUCOSAMINE--PEPTIDE N-ACETYLGLUCOSAMINYLTRANSFERASE SPINDLY-RELATED"/>
    <property type="match status" value="1"/>
</dbReference>
<evidence type="ECO:0000256" key="5">
    <source>
        <dbReference type="ARBA" id="ARBA00022803"/>
    </source>
</evidence>
<feature type="domain" description="O-GlcNAc transferase C-terminal" evidence="6">
    <location>
        <begin position="360"/>
        <end position="533"/>
    </location>
</feature>
<keyword evidence="2" id="KW-0328">Glycosyltransferase</keyword>
<feature type="domain" description="O-GlcNAc transferase C-terminal" evidence="6">
    <location>
        <begin position="177"/>
        <end position="339"/>
    </location>
</feature>
<dbReference type="Pfam" id="PF13844">
    <property type="entry name" value="Glyco_transf_41"/>
    <property type="match status" value="2"/>
</dbReference>
<proteinExistence type="predicted"/>
<keyword evidence="3 7" id="KW-0808">Transferase</keyword>
<organism evidence="7 8">
    <name type="scientific">Selenomonas ruminantium</name>
    <dbReference type="NCBI Taxonomy" id="971"/>
    <lineage>
        <taxon>Bacteria</taxon>
        <taxon>Bacillati</taxon>
        <taxon>Bacillota</taxon>
        <taxon>Negativicutes</taxon>
        <taxon>Selenomonadales</taxon>
        <taxon>Selenomonadaceae</taxon>
        <taxon>Selenomonas</taxon>
    </lineage>
</organism>
<evidence type="ECO:0000259" key="6">
    <source>
        <dbReference type="Pfam" id="PF13844"/>
    </source>
</evidence>
<keyword evidence="4" id="KW-0677">Repeat</keyword>
<dbReference type="Gene3D" id="3.40.50.2000">
    <property type="entry name" value="Glycogen Phosphorylase B"/>
    <property type="match status" value="1"/>
</dbReference>
<protein>
    <submittedName>
        <fullName evidence="7">Glycosyl transferase family 41</fullName>
    </submittedName>
</protein>
<dbReference type="AlphaFoldDB" id="A0A1H0RI98"/>
<evidence type="ECO:0000313" key="7">
    <source>
        <dbReference type="EMBL" id="SDP29130.1"/>
    </source>
</evidence>
<accession>A0A1H0RI98</accession>
<dbReference type="Gene3D" id="3.40.50.11380">
    <property type="match status" value="1"/>
</dbReference>
<dbReference type="GO" id="GO:0016757">
    <property type="term" value="F:glycosyltransferase activity"/>
    <property type="evidence" value="ECO:0007669"/>
    <property type="project" value="UniProtKB-KW"/>
</dbReference>
<dbReference type="InterPro" id="IPR011990">
    <property type="entry name" value="TPR-like_helical_dom_sf"/>
</dbReference>
<dbReference type="OrthoDB" id="1660777at2"/>
<sequence>MNIYDNIYDSLGKRDYAAALVYIRALEKYDMKEAARLCVSMYIEQGDSQSAMAAWQKLNKILPGDFYTSFLHARILFMERRYVSAYRELLVIDVPLNKRKGYGEKIANLLGQCCRILGRTQEAAAAYKEAAVWADTPELQAMEYSNYLFNLHYSGRHSAEFLRQQAAKFGKFLEKSKPFHHHRGREKHFLRVGYISADFRRHVCLCFFYDLLTSYDRKKFAVYVYMLGPEDTISEKLRKQVTGWRNLRGLSPQESAKAIYEDEIDILVDLAGHTKGNGLPILVYKPAPIQVSGIGYFASTGLSSVDYFLGDVYLDGEDGQTGQREFTEELVVLPHSHFCYRPLQAVPLPVDTAFSRKGYVTFGSFNNFAKVTDEVLMVWGKILNRLPTAHLLLKAAVFDSEEAAIYIRQRMEKAGLPMARVECRGISEVYLPEYGDIDIALDTFPYPGGGTSCDALYMGRPLITLAGKRHGERFGYSLLMNLDLGELVAFSIEEYIERAVMLAENPELLTGLQTNLRHIMENSPLMDRQGYVRMVESVYADMWEKYEKGCRNYGGENHGKSE</sequence>
<evidence type="ECO:0000256" key="3">
    <source>
        <dbReference type="ARBA" id="ARBA00022679"/>
    </source>
</evidence>
<comment type="pathway">
    <text evidence="1">Protein modification; protein glycosylation.</text>
</comment>
<evidence type="ECO:0000256" key="1">
    <source>
        <dbReference type="ARBA" id="ARBA00004922"/>
    </source>
</evidence>
<evidence type="ECO:0000313" key="8">
    <source>
        <dbReference type="Proteomes" id="UP000182412"/>
    </source>
</evidence>
<gene>
    <name evidence="7" type="ORF">SAMN05216366_11233</name>
</gene>
<dbReference type="PANTHER" id="PTHR44835:SF1">
    <property type="entry name" value="PROTEIN O-GLCNAC TRANSFERASE"/>
    <property type="match status" value="1"/>
</dbReference>
<evidence type="ECO:0000256" key="2">
    <source>
        <dbReference type="ARBA" id="ARBA00022676"/>
    </source>
</evidence>
<evidence type="ECO:0000256" key="4">
    <source>
        <dbReference type="ARBA" id="ARBA00022737"/>
    </source>
</evidence>
<dbReference type="InterPro" id="IPR051939">
    <property type="entry name" value="Glycosyltr_41/O-GlcNAc_trsf"/>
</dbReference>
<reference evidence="7 8" key="1">
    <citation type="submission" date="2016-10" db="EMBL/GenBank/DDBJ databases">
        <authorList>
            <person name="de Groot N.N."/>
        </authorList>
    </citation>
    <scope>NUCLEOTIDE SEQUENCE [LARGE SCALE GENOMIC DNA]</scope>
    <source>
        <strain evidence="7 8">S137</strain>
    </source>
</reference>
<dbReference type="Gene3D" id="1.25.40.10">
    <property type="entry name" value="Tetratricopeptide repeat domain"/>
    <property type="match status" value="1"/>
</dbReference>
<dbReference type="SUPFAM" id="SSF48452">
    <property type="entry name" value="TPR-like"/>
    <property type="match status" value="1"/>
</dbReference>